<evidence type="ECO:0000313" key="6">
    <source>
        <dbReference type="Proteomes" id="UP001173801"/>
    </source>
</evidence>
<protein>
    <recommendedName>
        <fullName evidence="4">5-formyltetrahydrofolate cyclo-ligase</fullName>
        <ecNumber evidence="4">6.3.3.2</ecNumber>
    </recommendedName>
</protein>
<gene>
    <name evidence="5" type="ORF">NYG85_10125</name>
</gene>
<keyword evidence="4" id="KW-0479">Metal-binding</keyword>
<evidence type="ECO:0000313" key="5">
    <source>
        <dbReference type="EMBL" id="MDL0089716.1"/>
    </source>
</evidence>
<dbReference type="SUPFAM" id="SSF100950">
    <property type="entry name" value="NagB/RpiA/CoA transferase-like"/>
    <property type="match status" value="1"/>
</dbReference>
<name>A0ABT7HS33_9BACT</name>
<comment type="catalytic activity">
    <reaction evidence="4">
        <text>(6S)-5-formyl-5,6,7,8-tetrahydrofolate + ATP = (6R)-5,10-methenyltetrahydrofolate + ADP + phosphate</text>
        <dbReference type="Rhea" id="RHEA:10488"/>
        <dbReference type="ChEBI" id="CHEBI:30616"/>
        <dbReference type="ChEBI" id="CHEBI:43474"/>
        <dbReference type="ChEBI" id="CHEBI:57455"/>
        <dbReference type="ChEBI" id="CHEBI:57457"/>
        <dbReference type="ChEBI" id="CHEBI:456216"/>
        <dbReference type="EC" id="6.3.3.2"/>
    </reaction>
</comment>
<dbReference type="RefSeq" id="WP_284938445.1">
    <property type="nucleotide sequence ID" value="NZ_JANURM010000019.1"/>
</dbReference>
<evidence type="ECO:0000256" key="3">
    <source>
        <dbReference type="ARBA" id="ARBA00022840"/>
    </source>
</evidence>
<dbReference type="Gene3D" id="3.40.50.10420">
    <property type="entry name" value="NagB/RpiA/CoA transferase-like"/>
    <property type="match status" value="1"/>
</dbReference>
<evidence type="ECO:0000256" key="4">
    <source>
        <dbReference type="RuleBase" id="RU361279"/>
    </source>
</evidence>
<comment type="similarity">
    <text evidence="1 4">Belongs to the 5-formyltetrahydrofolate cyclo-ligase family.</text>
</comment>
<dbReference type="InterPro" id="IPR002698">
    <property type="entry name" value="FTHF_cligase"/>
</dbReference>
<dbReference type="InterPro" id="IPR037171">
    <property type="entry name" value="NagB/RpiA_transferase-like"/>
</dbReference>
<comment type="caution">
    <text evidence="5">The sequence shown here is derived from an EMBL/GenBank/DDBJ whole genome shotgun (WGS) entry which is preliminary data.</text>
</comment>
<comment type="cofactor">
    <cofactor evidence="4">
        <name>Mg(2+)</name>
        <dbReference type="ChEBI" id="CHEBI:18420"/>
    </cofactor>
</comment>
<dbReference type="Proteomes" id="UP001173801">
    <property type="component" value="Unassembled WGS sequence"/>
</dbReference>
<dbReference type="GO" id="GO:0030272">
    <property type="term" value="F:5-formyltetrahydrofolate cyclo-ligase activity"/>
    <property type="evidence" value="ECO:0007669"/>
    <property type="project" value="UniProtKB-EC"/>
</dbReference>
<keyword evidence="6" id="KW-1185">Reference proteome</keyword>
<keyword evidence="2 4" id="KW-0547">Nucleotide-binding</keyword>
<reference evidence="5" key="2">
    <citation type="journal article" date="2023" name="Microorganisms">
        <title>Isolation and Genomic Characteristics of Cat-Borne Campylobacter felis sp. nov. and Sheep-Borne Campylobacter ovis sp. nov.</title>
        <authorList>
            <person name="Wang H."/>
            <person name="Li Y."/>
            <person name="Gu Y."/>
            <person name="Zhou G."/>
            <person name="Chen X."/>
            <person name="Zhang X."/>
            <person name="Shao Z."/>
            <person name="Zhang J."/>
            <person name="Zhang M."/>
        </authorList>
    </citation>
    <scope>NUCLEOTIDE SEQUENCE</scope>
    <source>
        <strain evidence="5">PS10</strain>
    </source>
</reference>
<dbReference type="EC" id="6.3.3.2" evidence="4"/>
<keyword evidence="4" id="KW-0460">Magnesium</keyword>
<dbReference type="NCBIfam" id="TIGR02727">
    <property type="entry name" value="MTHFS_bact"/>
    <property type="match status" value="1"/>
</dbReference>
<dbReference type="PANTHER" id="PTHR23407:SF1">
    <property type="entry name" value="5-FORMYLTETRAHYDROFOLATE CYCLO-LIGASE"/>
    <property type="match status" value="1"/>
</dbReference>
<dbReference type="InterPro" id="IPR024185">
    <property type="entry name" value="FTHF_cligase-like_sf"/>
</dbReference>
<dbReference type="PANTHER" id="PTHR23407">
    <property type="entry name" value="ATPASE INHIBITOR/5-FORMYLTETRAHYDROFOLATE CYCLO-LIGASE"/>
    <property type="match status" value="1"/>
</dbReference>
<evidence type="ECO:0000256" key="2">
    <source>
        <dbReference type="ARBA" id="ARBA00022741"/>
    </source>
</evidence>
<reference evidence="5" key="1">
    <citation type="submission" date="2022-08" db="EMBL/GenBank/DDBJ databases">
        <authorList>
            <person name="Wang H."/>
        </authorList>
    </citation>
    <scope>NUCLEOTIDE SEQUENCE</scope>
    <source>
        <strain evidence="5">PS10</strain>
    </source>
</reference>
<keyword evidence="5" id="KW-0436">Ligase</keyword>
<dbReference type="PIRSF" id="PIRSF006806">
    <property type="entry name" value="FTHF_cligase"/>
    <property type="match status" value="1"/>
</dbReference>
<dbReference type="EMBL" id="JANURM010000019">
    <property type="protein sequence ID" value="MDL0089716.1"/>
    <property type="molecule type" value="Genomic_DNA"/>
</dbReference>
<organism evidence="5 6">
    <name type="scientific">Campylobacter gastrosuis</name>
    <dbReference type="NCBI Taxonomy" id="2974576"/>
    <lineage>
        <taxon>Bacteria</taxon>
        <taxon>Pseudomonadati</taxon>
        <taxon>Campylobacterota</taxon>
        <taxon>Epsilonproteobacteria</taxon>
        <taxon>Campylobacterales</taxon>
        <taxon>Campylobacteraceae</taxon>
        <taxon>Campylobacter</taxon>
    </lineage>
</organism>
<proteinExistence type="inferred from homology"/>
<keyword evidence="3 4" id="KW-0067">ATP-binding</keyword>
<dbReference type="Pfam" id="PF01812">
    <property type="entry name" value="5-FTHF_cyc-lig"/>
    <property type="match status" value="1"/>
</dbReference>
<evidence type="ECO:0000256" key="1">
    <source>
        <dbReference type="ARBA" id="ARBA00010638"/>
    </source>
</evidence>
<accession>A0ABT7HS33</accession>
<sequence>MSVKNEIRAKNLQILKNRAKSGAKCRDYAVLSDIKRLIKIYKPKNILLFMPLFYEPNVYRLRREFSKNCNIFVPFMVGISLEMVKLALPFRVSKFNLKEPINKNAFKSNIDMAVVPVVGVDVSMARIGHGKGFYDRFFASLKRPPKVVVFVQIMDLFTKQKLAQSHDIICDFYLTPKKKYFKRGKDDRNFSRIRCWRGRRWRGVCGR</sequence>